<keyword evidence="3" id="KW-1185">Reference proteome</keyword>
<feature type="compositionally biased region" description="Low complexity" evidence="1">
    <location>
        <begin position="1"/>
        <end position="11"/>
    </location>
</feature>
<evidence type="ECO:0000256" key="1">
    <source>
        <dbReference type="SAM" id="MobiDB-lite"/>
    </source>
</evidence>
<feature type="compositionally biased region" description="Polar residues" evidence="1">
    <location>
        <begin position="76"/>
        <end position="85"/>
    </location>
</feature>
<name>A0AAD8MB88_9APIA</name>
<dbReference type="PANTHER" id="PTHR47718:SF17">
    <property type="entry name" value="PROTEIN FAR1-RELATED SEQUENCE 5-LIKE"/>
    <property type="match status" value="1"/>
</dbReference>
<dbReference type="EMBL" id="JAUIZM010000009">
    <property type="protein sequence ID" value="KAK1366437.1"/>
    <property type="molecule type" value="Genomic_DNA"/>
</dbReference>
<comment type="caution">
    <text evidence="2">The sequence shown here is derived from an EMBL/GenBank/DDBJ whole genome shotgun (WGS) entry which is preliminary data.</text>
</comment>
<evidence type="ECO:0000313" key="3">
    <source>
        <dbReference type="Proteomes" id="UP001237642"/>
    </source>
</evidence>
<feature type="region of interest" description="Disordered" evidence="1">
    <location>
        <begin position="217"/>
        <end position="236"/>
    </location>
</feature>
<feature type="compositionally biased region" description="Low complexity" evidence="1">
    <location>
        <begin position="52"/>
        <end position="75"/>
    </location>
</feature>
<evidence type="ECO:0000313" key="2">
    <source>
        <dbReference type="EMBL" id="KAK1366437.1"/>
    </source>
</evidence>
<reference evidence="2" key="1">
    <citation type="submission" date="2023-02" db="EMBL/GenBank/DDBJ databases">
        <title>Genome of toxic invasive species Heracleum sosnowskyi carries increased number of genes despite the absence of recent whole-genome duplications.</title>
        <authorList>
            <person name="Schelkunov M."/>
            <person name="Shtratnikova V."/>
            <person name="Makarenko M."/>
            <person name="Klepikova A."/>
            <person name="Omelchenko D."/>
            <person name="Novikova G."/>
            <person name="Obukhova E."/>
            <person name="Bogdanov V."/>
            <person name="Penin A."/>
            <person name="Logacheva M."/>
        </authorList>
    </citation>
    <scope>NUCLEOTIDE SEQUENCE</scope>
    <source>
        <strain evidence="2">Hsosn_3</strain>
        <tissue evidence="2">Leaf</tissue>
    </source>
</reference>
<sequence>MRRPRQPNQQRTPDRRLQRTPDQTDQTEERTPEQTEDRTLDQTLHRTPEQIRQQTPLTLQHTPHQTPQQSPRQTTEPNMQNESSGVNTDLWRVGEMHGDGRLQIGVIKRVLEPSGKCSSRTKAIMYERLEPRGFTWKEVSKETKQFYFEEFKKWFVWRQPDNVIYAAWLKGAALHFTDMRSNARKDWENGKMNNRIGQDVWLSWIENWKTPEFQAKSKIKKSNRKGGVEGDVPYPGTHTSGSVSHRLLATRFGDPPATALFTYAHTRDHDNVTFVDKKSEKLHEKIVNLRAERSQPTDGSLVPQSVDENKLYYDAVGVNDNETNTFTNVADDACCEMILENEIEQLFGDGDEFWTGDSPTKPYVGQVFASIDVAFSCYKGYSSFSGFQVRRSTQKTRRGVIVSKYFVCSKAGSADNSSSRDDDDIESEASHISDTVGPVKKKTNSFWCMTAVLRNFAFNDASSNTGPVRAFNFLKSLTGSYAAVGATTVDFKNWMRDIKVFIGKHDADMILQKFKDKKETSDNTFFYEYETDSNGHLTRIFWADLEGQRSYDVFGDVVSFDATYRANK</sequence>
<feature type="region of interest" description="Disordered" evidence="1">
    <location>
        <begin position="411"/>
        <end position="431"/>
    </location>
</feature>
<proteinExistence type="predicted"/>
<feature type="compositionally biased region" description="Basic and acidic residues" evidence="1">
    <location>
        <begin position="27"/>
        <end position="49"/>
    </location>
</feature>
<reference evidence="2" key="2">
    <citation type="submission" date="2023-05" db="EMBL/GenBank/DDBJ databases">
        <authorList>
            <person name="Schelkunov M.I."/>
        </authorList>
    </citation>
    <scope>NUCLEOTIDE SEQUENCE</scope>
    <source>
        <strain evidence="2">Hsosn_3</strain>
        <tissue evidence="2">Leaf</tissue>
    </source>
</reference>
<gene>
    <name evidence="2" type="ORF">POM88_041998</name>
</gene>
<dbReference type="InterPro" id="IPR004252">
    <property type="entry name" value="Probable_transposase_24"/>
</dbReference>
<evidence type="ECO:0008006" key="4">
    <source>
        <dbReference type="Google" id="ProtNLM"/>
    </source>
</evidence>
<feature type="region of interest" description="Disordered" evidence="1">
    <location>
        <begin position="1"/>
        <end position="85"/>
    </location>
</feature>
<organism evidence="2 3">
    <name type="scientific">Heracleum sosnowskyi</name>
    <dbReference type="NCBI Taxonomy" id="360622"/>
    <lineage>
        <taxon>Eukaryota</taxon>
        <taxon>Viridiplantae</taxon>
        <taxon>Streptophyta</taxon>
        <taxon>Embryophyta</taxon>
        <taxon>Tracheophyta</taxon>
        <taxon>Spermatophyta</taxon>
        <taxon>Magnoliopsida</taxon>
        <taxon>eudicotyledons</taxon>
        <taxon>Gunneridae</taxon>
        <taxon>Pentapetalae</taxon>
        <taxon>asterids</taxon>
        <taxon>campanulids</taxon>
        <taxon>Apiales</taxon>
        <taxon>Apiaceae</taxon>
        <taxon>Apioideae</taxon>
        <taxon>apioid superclade</taxon>
        <taxon>Tordylieae</taxon>
        <taxon>Tordyliinae</taxon>
        <taxon>Heracleum</taxon>
    </lineage>
</organism>
<accession>A0AAD8MB88</accession>
<dbReference type="Pfam" id="PF03004">
    <property type="entry name" value="Transposase_24"/>
    <property type="match status" value="1"/>
</dbReference>
<dbReference type="AlphaFoldDB" id="A0AAD8MB88"/>
<dbReference type="PANTHER" id="PTHR47718">
    <property type="entry name" value="OS01G0519700 PROTEIN"/>
    <property type="match status" value="1"/>
</dbReference>
<dbReference type="Proteomes" id="UP001237642">
    <property type="component" value="Unassembled WGS sequence"/>
</dbReference>
<protein>
    <recommendedName>
        <fullName evidence="4">Protein FAR1-RELATED SEQUENCE</fullName>
    </recommendedName>
</protein>